<reference evidence="2" key="1">
    <citation type="submission" date="2021-01" db="EMBL/GenBank/DDBJ databases">
        <title>Chromosome-level genome assembly of a human fungal pathogen reveals clustering of transcriptionally co-regulated genes.</title>
        <authorList>
            <person name="Voorhies M."/>
            <person name="Cohen S."/>
            <person name="Shea T.P."/>
            <person name="Petrus S."/>
            <person name="Munoz J.F."/>
            <person name="Poplawski S."/>
            <person name="Goldman W.E."/>
            <person name="Michael T."/>
            <person name="Cuomo C.A."/>
            <person name="Sil A."/>
            <person name="Beyhan S."/>
        </authorList>
    </citation>
    <scope>NUCLEOTIDE SEQUENCE</scope>
    <source>
        <strain evidence="2">H88</strain>
    </source>
</reference>
<dbReference type="EMBL" id="CP069102">
    <property type="protein sequence ID" value="QSS49899.1"/>
    <property type="molecule type" value="Genomic_DNA"/>
</dbReference>
<dbReference type="Proteomes" id="UP000663419">
    <property type="component" value="Chromosome 1"/>
</dbReference>
<dbReference type="AlphaFoldDB" id="A0A8A1L710"/>
<protein>
    <submittedName>
        <fullName evidence="2">Forkhead box protein C2</fullName>
    </submittedName>
</protein>
<dbReference type="VEuPathDB" id="FungiDB:I7I53_10405"/>
<sequence>MMLPAGMSLNMRTQTRSAARPAGRPPISTKIIATIQALEMAQSPLQQRRRLRLTTRIGKLHHHLVPDRQTQLMPPLPNHPRSTIAA</sequence>
<feature type="region of interest" description="Disordered" evidence="1">
    <location>
        <begin position="66"/>
        <end position="86"/>
    </location>
</feature>
<proteinExistence type="predicted"/>
<accession>A0A8A1L710</accession>
<gene>
    <name evidence="2" type="ORF">I7I53_10405</name>
</gene>
<evidence type="ECO:0000313" key="3">
    <source>
        <dbReference type="Proteomes" id="UP000663419"/>
    </source>
</evidence>
<name>A0A8A1L710_AJEC8</name>
<feature type="region of interest" description="Disordered" evidence="1">
    <location>
        <begin position="1"/>
        <end position="27"/>
    </location>
</feature>
<evidence type="ECO:0000313" key="2">
    <source>
        <dbReference type="EMBL" id="QSS49899.1"/>
    </source>
</evidence>
<organism evidence="2 3">
    <name type="scientific">Ajellomyces capsulatus (strain H88)</name>
    <name type="common">Darling's disease fungus</name>
    <name type="synonym">Histoplasma capsulatum</name>
    <dbReference type="NCBI Taxonomy" id="544711"/>
    <lineage>
        <taxon>Eukaryota</taxon>
        <taxon>Fungi</taxon>
        <taxon>Dikarya</taxon>
        <taxon>Ascomycota</taxon>
        <taxon>Pezizomycotina</taxon>
        <taxon>Eurotiomycetes</taxon>
        <taxon>Eurotiomycetidae</taxon>
        <taxon>Onygenales</taxon>
        <taxon>Ajellomycetaceae</taxon>
        <taxon>Histoplasma</taxon>
    </lineage>
</organism>
<evidence type="ECO:0000256" key="1">
    <source>
        <dbReference type="SAM" id="MobiDB-lite"/>
    </source>
</evidence>